<dbReference type="Gene3D" id="3.40.309.10">
    <property type="entry name" value="Aldehyde Dehydrogenase, Chain A, domain 2"/>
    <property type="match status" value="1"/>
</dbReference>
<dbReference type="InterPro" id="IPR016162">
    <property type="entry name" value="Ald_DH_N"/>
</dbReference>
<comment type="caution">
    <text evidence="4">The sequence shown here is derived from an EMBL/GenBank/DDBJ whole genome shotgun (WGS) entry which is preliminary data.</text>
</comment>
<dbReference type="RefSeq" id="WP_301588208.1">
    <property type="nucleotide sequence ID" value="NZ_JAPFQI010000001.1"/>
</dbReference>
<feature type="domain" description="Aldehyde dehydrogenase" evidence="3">
    <location>
        <begin position="15"/>
        <end position="474"/>
    </location>
</feature>
<gene>
    <name evidence="4" type="ORF">OF850_02910</name>
</gene>
<dbReference type="InterPro" id="IPR016161">
    <property type="entry name" value="Ald_DH/histidinol_DH"/>
</dbReference>
<evidence type="ECO:0000256" key="2">
    <source>
        <dbReference type="ARBA" id="ARBA00023002"/>
    </source>
</evidence>
<dbReference type="PANTHER" id="PTHR43353:SF5">
    <property type="entry name" value="SUCCINATE-SEMIALDEHYDE DEHYDROGENASE, MITOCHONDRIAL"/>
    <property type="match status" value="1"/>
</dbReference>
<accession>A0ABT3NQZ0</accession>
<reference evidence="4 5" key="1">
    <citation type="submission" date="2022-10" db="EMBL/GenBank/DDBJ databases">
        <title>Roseococcus glaciei nov., sp. nov., isolated from glacier.</title>
        <authorList>
            <person name="Liu Q."/>
            <person name="Xin Y.-H."/>
        </authorList>
    </citation>
    <scope>NUCLEOTIDE SEQUENCE [LARGE SCALE GENOMIC DNA]</scope>
    <source>
        <strain evidence="4 5">MDT2-1-1</strain>
    </source>
</reference>
<dbReference type="PANTHER" id="PTHR43353">
    <property type="entry name" value="SUCCINATE-SEMIALDEHYDE DEHYDROGENASE, MITOCHONDRIAL"/>
    <property type="match status" value="1"/>
</dbReference>
<dbReference type="InterPro" id="IPR050740">
    <property type="entry name" value="Aldehyde_DH_Superfamily"/>
</dbReference>
<dbReference type="SUPFAM" id="SSF53720">
    <property type="entry name" value="ALDH-like"/>
    <property type="match status" value="1"/>
</dbReference>
<evidence type="ECO:0000256" key="1">
    <source>
        <dbReference type="ARBA" id="ARBA00009986"/>
    </source>
</evidence>
<comment type="similarity">
    <text evidence="1">Belongs to the aldehyde dehydrogenase family.</text>
</comment>
<evidence type="ECO:0000313" key="4">
    <source>
        <dbReference type="EMBL" id="MCW8084566.1"/>
    </source>
</evidence>
<organism evidence="4 5">
    <name type="scientific">Sabulicella glaciei</name>
    <dbReference type="NCBI Taxonomy" id="2984948"/>
    <lineage>
        <taxon>Bacteria</taxon>
        <taxon>Pseudomonadati</taxon>
        <taxon>Pseudomonadota</taxon>
        <taxon>Alphaproteobacteria</taxon>
        <taxon>Acetobacterales</taxon>
        <taxon>Acetobacteraceae</taxon>
        <taxon>Sabulicella</taxon>
    </lineage>
</organism>
<dbReference type="Proteomes" id="UP001526430">
    <property type="component" value="Unassembled WGS sequence"/>
</dbReference>
<evidence type="ECO:0000313" key="5">
    <source>
        <dbReference type="Proteomes" id="UP001526430"/>
    </source>
</evidence>
<dbReference type="Pfam" id="PF00171">
    <property type="entry name" value="Aldedh"/>
    <property type="match status" value="1"/>
</dbReference>
<protein>
    <submittedName>
        <fullName evidence="4">NAD-dependent succinate-semialdehyde dehydrogenase</fullName>
    </submittedName>
</protein>
<keyword evidence="5" id="KW-1185">Reference proteome</keyword>
<proteinExistence type="inferred from homology"/>
<sequence length="480" mass="51007">MSQYPELKMLIAGEWLGAEGRNSEPVLNPATGQSLGTLPHASTADLDRALEAAQKALPVWANTPAYERARILRKTADSMRERADAIAAMLTLEEGKPHPEAKMEVLAAADVFEFMAEEGKRAYGRIIPARAGGTRHIVLKQPVGVTAAFAPWNFPAITPARKMAASLAAGCPCIIKPSEETPATAIEMARLITEAGAPAGVIQVVFGVPGEVSTHIMASDVIRKVSFTGSTAVGKQLMKLAADKAQRTTMELGGHAPVLVFDDVDAEKAAVMAVAGKFRNAGQVCVSPTRFMVHEKSHAKFVETFAKATEALKVGDGMESGIQMGPLANPRRVDAMTAFIADATSKGAKLHTGGERMGNEGFFFRPTVLSDVPMNARMMTEEPFGPVALINRFSSEDEAFAEANRLPYGLAAYAFTRDSDRAIRLQERVESGLLGINTFGISVAETPFGGVKESGHGSEGGPEGLEAYLTTKFVAHAPGI</sequence>
<dbReference type="InterPro" id="IPR015590">
    <property type="entry name" value="Aldehyde_DH_dom"/>
</dbReference>
<dbReference type="CDD" id="cd07103">
    <property type="entry name" value="ALDH_F5_SSADH_GabD"/>
    <property type="match status" value="1"/>
</dbReference>
<dbReference type="EMBL" id="JAPFQI010000001">
    <property type="protein sequence ID" value="MCW8084566.1"/>
    <property type="molecule type" value="Genomic_DNA"/>
</dbReference>
<dbReference type="InterPro" id="IPR016163">
    <property type="entry name" value="Ald_DH_C"/>
</dbReference>
<dbReference type="Gene3D" id="3.40.605.10">
    <property type="entry name" value="Aldehyde Dehydrogenase, Chain A, domain 1"/>
    <property type="match status" value="1"/>
</dbReference>
<name>A0ABT3NQZ0_9PROT</name>
<evidence type="ECO:0000259" key="3">
    <source>
        <dbReference type="Pfam" id="PF00171"/>
    </source>
</evidence>
<keyword evidence="2" id="KW-0560">Oxidoreductase</keyword>